<evidence type="ECO:0000259" key="2">
    <source>
        <dbReference type="PROSITE" id="PS51397"/>
    </source>
</evidence>
<proteinExistence type="predicted"/>
<sequence length="590" mass="63985">MPAGYERINARRSQPNSRIVFIKPLLGPDEAIATDFLERIAAQCFPVMRDNGIYVTSLEQYEFNREFVGRNFNAGEVIQLVLKARSGHWLPFDYVQMVMMHELAHCKQMNHSKAFWAVRNGYAEEMRKMWVKGYTGEGLWGRGTLLATGAFERNTVRPDEPLPEHLCGGTYSSRKRRRKRGTSSGSQKPTSEERRAQKEKRILKKFGPGGQALGADEGKKATLEAGKGKGKATAKTSKPRVASSNRGRELRAAAAVARFDQVKKEEKGTKVEAVSEDDDETASEADSDEEEDADLIMVDVNGNKLIDGKGRGMVKVCGDEGKDDQDSKDELRELQRFRSFGLQRIQPSTATGVAKQSTSNGTNINRESQQRTQKQPASGNDSAKAGGRKQADIKKAAAKPGNSSNSNTSGRKITIADRLVATRPAPKASSSFGNSDTNYNSNSSSAAGVRSFSNIKDKRPAETSTLSGRSGPKPSTDGEHLSAGNVLSTSNSSKNHPAQQAPPPDTNSIKKDTSASTNQCPICSFANEGVPVTCSICSHVLRPSFAGTWRCRSDACTRQESKYLNAGDYGQCGVCGVTRPSDVVLDLTGA</sequence>
<feature type="compositionally biased region" description="Low complexity" evidence="1">
    <location>
        <begin position="434"/>
        <end position="445"/>
    </location>
</feature>
<feature type="domain" description="WLM" evidence="2">
    <location>
        <begin position="10"/>
        <end position="260"/>
    </location>
</feature>
<dbReference type="EMBL" id="JAKWBI020000019">
    <property type="protein sequence ID" value="KAJ2906065.1"/>
    <property type="molecule type" value="Genomic_DNA"/>
</dbReference>
<comment type="caution">
    <text evidence="3">The sequence shown here is derived from an EMBL/GenBank/DDBJ whole genome shotgun (WGS) entry which is preliminary data.</text>
</comment>
<dbReference type="Gene3D" id="3.30.2010.10">
    <property type="entry name" value="Metalloproteases ('zincins'), catalytic domain"/>
    <property type="match status" value="1"/>
</dbReference>
<dbReference type="PROSITE" id="PS51397">
    <property type="entry name" value="WLM"/>
    <property type="match status" value="1"/>
</dbReference>
<dbReference type="Proteomes" id="UP001201980">
    <property type="component" value="Unassembled WGS sequence"/>
</dbReference>
<evidence type="ECO:0000313" key="3">
    <source>
        <dbReference type="EMBL" id="KAJ2906065.1"/>
    </source>
</evidence>
<protein>
    <submittedName>
        <fullName evidence="3">DNA-dependent metalloprotease WSS1-like protein</fullName>
    </submittedName>
</protein>
<feature type="compositionally biased region" description="Polar residues" evidence="1">
    <location>
        <begin position="401"/>
        <end position="411"/>
    </location>
</feature>
<dbReference type="GO" id="GO:0008237">
    <property type="term" value="F:metallopeptidase activity"/>
    <property type="evidence" value="ECO:0007669"/>
    <property type="project" value="UniProtKB-KW"/>
</dbReference>
<feature type="compositionally biased region" description="Basic and acidic residues" evidence="1">
    <location>
        <begin position="317"/>
        <end position="336"/>
    </location>
</feature>
<dbReference type="PANTHER" id="PTHR30399">
    <property type="entry name" value="UNCHARACTERIZED PROTEIN YGJP"/>
    <property type="match status" value="1"/>
</dbReference>
<gene>
    <name evidence="3" type="ORF">MKZ38_003102</name>
</gene>
<feature type="region of interest" description="Disordered" evidence="1">
    <location>
        <begin position="155"/>
        <end position="249"/>
    </location>
</feature>
<evidence type="ECO:0000313" key="4">
    <source>
        <dbReference type="Proteomes" id="UP001201980"/>
    </source>
</evidence>
<feature type="compositionally biased region" description="Basic and acidic residues" evidence="1">
    <location>
        <begin position="190"/>
        <end position="200"/>
    </location>
</feature>
<keyword evidence="3" id="KW-0482">Metalloprotease</keyword>
<feature type="region of interest" description="Disordered" evidence="1">
    <location>
        <begin position="262"/>
        <end position="513"/>
    </location>
</feature>
<name>A0AAD5RX37_9PEZI</name>
<dbReference type="InterPro" id="IPR013536">
    <property type="entry name" value="WLM_dom"/>
</dbReference>
<keyword evidence="4" id="KW-1185">Reference proteome</keyword>
<evidence type="ECO:0000256" key="1">
    <source>
        <dbReference type="SAM" id="MobiDB-lite"/>
    </source>
</evidence>
<dbReference type="InterPro" id="IPR053136">
    <property type="entry name" value="UTP_pyrophosphatase-like"/>
</dbReference>
<dbReference type="PANTHER" id="PTHR30399:SF1">
    <property type="entry name" value="UTP PYROPHOSPHATASE"/>
    <property type="match status" value="1"/>
</dbReference>
<reference evidence="3" key="1">
    <citation type="submission" date="2022-07" db="EMBL/GenBank/DDBJ databases">
        <title>Draft genome sequence of Zalerion maritima ATCC 34329, a (micro)plastics degrading marine fungus.</title>
        <authorList>
            <person name="Paco A."/>
            <person name="Goncalves M.F.M."/>
            <person name="Rocha-Santos T.A.P."/>
            <person name="Alves A."/>
        </authorList>
    </citation>
    <scope>NUCLEOTIDE SEQUENCE</scope>
    <source>
        <strain evidence="3">ATCC 34329</strain>
    </source>
</reference>
<keyword evidence="3" id="KW-0378">Hydrolase</keyword>
<dbReference type="Pfam" id="PF08325">
    <property type="entry name" value="WLM"/>
    <property type="match status" value="1"/>
</dbReference>
<accession>A0AAD5RX37</accession>
<feature type="compositionally biased region" description="Polar residues" evidence="1">
    <location>
        <begin position="345"/>
        <end position="381"/>
    </location>
</feature>
<feature type="compositionally biased region" description="Acidic residues" evidence="1">
    <location>
        <begin position="274"/>
        <end position="294"/>
    </location>
</feature>
<dbReference type="AlphaFoldDB" id="A0AAD5RX37"/>
<organism evidence="3 4">
    <name type="scientific">Zalerion maritima</name>
    <dbReference type="NCBI Taxonomy" id="339359"/>
    <lineage>
        <taxon>Eukaryota</taxon>
        <taxon>Fungi</taxon>
        <taxon>Dikarya</taxon>
        <taxon>Ascomycota</taxon>
        <taxon>Pezizomycotina</taxon>
        <taxon>Sordariomycetes</taxon>
        <taxon>Lulworthiomycetidae</taxon>
        <taxon>Lulworthiales</taxon>
        <taxon>Lulworthiaceae</taxon>
        <taxon>Zalerion</taxon>
    </lineage>
</organism>
<keyword evidence="3" id="KW-0645">Protease</keyword>
<feature type="compositionally biased region" description="Polar residues" evidence="1">
    <location>
        <begin position="485"/>
        <end position="498"/>
    </location>
</feature>